<feature type="compositionally biased region" description="Basic and acidic residues" evidence="1">
    <location>
        <begin position="321"/>
        <end position="334"/>
    </location>
</feature>
<feature type="compositionally biased region" description="Low complexity" evidence="1">
    <location>
        <begin position="119"/>
        <end position="145"/>
    </location>
</feature>
<keyword evidence="3" id="KW-1185">Reference proteome</keyword>
<dbReference type="GeneID" id="92091488"/>
<feature type="compositionally biased region" description="Basic and acidic residues" evidence="1">
    <location>
        <begin position="211"/>
        <end position="222"/>
    </location>
</feature>
<dbReference type="RefSeq" id="XP_066715367.1">
    <property type="nucleotide sequence ID" value="XM_066858425.1"/>
</dbReference>
<comment type="caution">
    <text evidence="2">The sequence shown here is derived from an EMBL/GenBank/DDBJ whole genome shotgun (WGS) entry which is preliminary data.</text>
</comment>
<evidence type="ECO:0000313" key="2">
    <source>
        <dbReference type="EMBL" id="KAK8064378.1"/>
    </source>
</evidence>
<name>A0ABR1UZK3_9PEZI</name>
<dbReference type="EMBL" id="JAQQWL010000007">
    <property type="protein sequence ID" value="KAK8064378.1"/>
    <property type="molecule type" value="Genomic_DNA"/>
</dbReference>
<dbReference type="Proteomes" id="UP001480595">
    <property type="component" value="Unassembled WGS sequence"/>
</dbReference>
<feature type="compositionally biased region" description="Basic and acidic residues" evidence="1">
    <location>
        <begin position="168"/>
        <end position="178"/>
    </location>
</feature>
<protein>
    <submittedName>
        <fullName evidence="2">Uncharacterized protein</fullName>
    </submittedName>
</protein>
<feature type="compositionally biased region" description="Basic and acidic residues" evidence="1">
    <location>
        <begin position="269"/>
        <end position="284"/>
    </location>
</feature>
<organism evidence="2 3">
    <name type="scientific">Apiospora phragmitis</name>
    <dbReference type="NCBI Taxonomy" id="2905665"/>
    <lineage>
        <taxon>Eukaryota</taxon>
        <taxon>Fungi</taxon>
        <taxon>Dikarya</taxon>
        <taxon>Ascomycota</taxon>
        <taxon>Pezizomycotina</taxon>
        <taxon>Sordariomycetes</taxon>
        <taxon>Xylariomycetidae</taxon>
        <taxon>Amphisphaeriales</taxon>
        <taxon>Apiosporaceae</taxon>
        <taxon>Apiospora</taxon>
    </lineage>
</organism>
<accession>A0ABR1UZK3</accession>
<evidence type="ECO:0000313" key="3">
    <source>
        <dbReference type="Proteomes" id="UP001480595"/>
    </source>
</evidence>
<evidence type="ECO:0000256" key="1">
    <source>
        <dbReference type="SAM" id="MobiDB-lite"/>
    </source>
</evidence>
<feature type="compositionally biased region" description="Basic and acidic residues" evidence="1">
    <location>
        <begin position="347"/>
        <end position="362"/>
    </location>
</feature>
<feature type="compositionally biased region" description="Acidic residues" evidence="1">
    <location>
        <begin position="179"/>
        <end position="188"/>
    </location>
</feature>
<gene>
    <name evidence="2" type="ORF">PG994_007016</name>
</gene>
<reference evidence="2 3" key="1">
    <citation type="submission" date="2023-01" db="EMBL/GenBank/DDBJ databases">
        <title>Analysis of 21 Apiospora genomes using comparative genomics revels a genus with tremendous synthesis potential of carbohydrate active enzymes and secondary metabolites.</title>
        <authorList>
            <person name="Sorensen T."/>
        </authorList>
    </citation>
    <scope>NUCLEOTIDE SEQUENCE [LARGE SCALE GENOMIC DNA]</scope>
    <source>
        <strain evidence="2 3">CBS 135458</strain>
    </source>
</reference>
<sequence>MSWMDSWSRPAKSQATPAPYYLLPGGEATPYCHSCGRVIGQRKQPQQNQSQHQQSDKGGAVEVVKYCSSRCRGRKPGKLDREIEGVFVRFLLGKQQQGKADKEETKVDGDAAEAEEGTTAEAEAAAAAAAVEKPKQSSSSKGNKQQQKKIKGDARILVSCSMVEDEMFPQHRDQLHEECSEDNEEEEQGQPGSSSSQERNEEEASSSHQYYHPDTDLLHDPDSYDALPPQPHPHEVDDGDVLARMSVRSGTRVRPPQSVSQVNGSVGGEKGRAERADETAEALRKRLAGQRRAREREMVRCAARRGVAFGFVIAPDEEDEGGHHHGGDEQEGGRKGKKKGSKKKKKRDDCGEGDDNRGETKNKKNRRLCEAVMAGKVVEPSFAKGDWSIRWREE</sequence>
<feature type="region of interest" description="Disordered" evidence="1">
    <location>
        <begin position="95"/>
        <end position="296"/>
    </location>
</feature>
<feature type="compositionally biased region" description="Basic and acidic residues" evidence="1">
    <location>
        <begin position="99"/>
        <end position="109"/>
    </location>
</feature>
<feature type="region of interest" description="Disordered" evidence="1">
    <location>
        <begin position="315"/>
        <end position="375"/>
    </location>
</feature>
<feature type="compositionally biased region" description="Basic residues" evidence="1">
    <location>
        <begin position="335"/>
        <end position="346"/>
    </location>
</feature>
<proteinExistence type="predicted"/>